<feature type="region of interest" description="Disordered" evidence="1">
    <location>
        <begin position="82"/>
        <end position="160"/>
    </location>
</feature>
<name>A0A553HWT7_9PEZI</name>
<evidence type="ECO:0000313" key="3">
    <source>
        <dbReference type="Proteomes" id="UP000319160"/>
    </source>
</evidence>
<comment type="caution">
    <text evidence="2">The sequence shown here is derived from an EMBL/GenBank/DDBJ whole genome shotgun (WGS) entry which is preliminary data.</text>
</comment>
<feature type="region of interest" description="Disordered" evidence="1">
    <location>
        <begin position="1"/>
        <end position="26"/>
    </location>
</feature>
<dbReference type="EMBL" id="VFLP01000037">
    <property type="protein sequence ID" value="TRX92401.1"/>
    <property type="molecule type" value="Genomic_DNA"/>
</dbReference>
<evidence type="ECO:0000256" key="1">
    <source>
        <dbReference type="SAM" id="MobiDB-lite"/>
    </source>
</evidence>
<keyword evidence="3" id="KW-1185">Reference proteome</keyword>
<reference evidence="3" key="1">
    <citation type="submission" date="2019-06" db="EMBL/GenBank/DDBJ databases">
        <title>Draft genome sequence of the griseofulvin-producing fungus Xylaria cubensis strain G536.</title>
        <authorList>
            <person name="Mead M.E."/>
            <person name="Raja H.A."/>
            <person name="Steenwyk J.L."/>
            <person name="Knowles S.L."/>
            <person name="Oberlies N.H."/>
            <person name="Rokas A."/>
        </authorList>
    </citation>
    <scope>NUCLEOTIDE SEQUENCE [LARGE SCALE GENOMIC DNA]</scope>
    <source>
        <strain evidence="3">G536</strain>
    </source>
</reference>
<dbReference type="Proteomes" id="UP000319160">
    <property type="component" value="Unassembled WGS sequence"/>
</dbReference>
<dbReference type="OrthoDB" id="3563733at2759"/>
<evidence type="ECO:0000313" key="2">
    <source>
        <dbReference type="EMBL" id="TRX92401.1"/>
    </source>
</evidence>
<organism evidence="2 3">
    <name type="scientific">Xylaria flabelliformis</name>
    <dbReference type="NCBI Taxonomy" id="2512241"/>
    <lineage>
        <taxon>Eukaryota</taxon>
        <taxon>Fungi</taxon>
        <taxon>Dikarya</taxon>
        <taxon>Ascomycota</taxon>
        <taxon>Pezizomycotina</taxon>
        <taxon>Sordariomycetes</taxon>
        <taxon>Xylariomycetidae</taxon>
        <taxon>Xylariales</taxon>
        <taxon>Xylariaceae</taxon>
        <taxon>Xylaria</taxon>
    </lineage>
</organism>
<gene>
    <name evidence="2" type="ORF">FHL15_006787</name>
</gene>
<proteinExistence type="predicted"/>
<sequence length="185" mass="19611">MLEPTGQRRPRKGSDETPAGVDGRGRILPNLVNSLLACPASLRDSVATDTDNGRLPAAQLPKITQVQVDFGLQTDNLSQPHTFATQSSQIVPKMPREGTRSATGNSRPRVFQTVDTAPAIKRTTKPKAKKPSAEPSVKPVKPAGVTKKRGAPKKDGAVEKVKTAAKKVEAKAKKVAPKPKAVAAK</sequence>
<dbReference type="AlphaFoldDB" id="A0A553HWT7"/>
<feature type="compositionally biased region" description="Low complexity" evidence="1">
    <location>
        <begin position="133"/>
        <end position="142"/>
    </location>
</feature>
<accession>A0A553HWT7</accession>
<protein>
    <submittedName>
        <fullName evidence="2">Uncharacterized protein</fullName>
    </submittedName>
</protein>